<keyword evidence="4" id="KW-0346">Stress response</keyword>
<dbReference type="Pfam" id="PF00012">
    <property type="entry name" value="HSP70"/>
    <property type="match status" value="1"/>
</dbReference>
<dbReference type="PANTHER" id="PTHR19375">
    <property type="entry name" value="HEAT SHOCK PROTEIN 70KDA"/>
    <property type="match status" value="1"/>
</dbReference>
<dbReference type="Gene3D" id="3.30.420.40">
    <property type="match status" value="2"/>
</dbReference>
<proteinExistence type="inferred from homology"/>
<keyword evidence="3" id="KW-0067">ATP-binding</keyword>
<evidence type="ECO:0000313" key="5">
    <source>
        <dbReference type="Proteomes" id="UP000011518"/>
    </source>
</evidence>
<dbReference type="Gene3D" id="3.90.640.10">
    <property type="entry name" value="Actin, Chain A, domain 4"/>
    <property type="match status" value="1"/>
</dbReference>
<dbReference type="Gene3D" id="3.30.30.30">
    <property type="match status" value="1"/>
</dbReference>
<dbReference type="InParanoid" id="L9KX33"/>
<dbReference type="FunFam" id="3.30.30.30:FF:000001">
    <property type="entry name" value="heat shock 70 kDa protein-like"/>
    <property type="match status" value="1"/>
</dbReference>
<dbReference type="FunFam" id="3.90.640.10:FF:000134">
    <property type="entry name" value="Heat shock cognate 71 kDa protein"/>
    <property type="match status" value="1"/>
</dbReference>
<evidence type="ECO:0000256" key="3">
    <source>
        <dbReference type="ARBA" id="ARBA00022840"/>
    </source>
</evidence>
<evidence type="ECO:0000313" key="4">
    <source>
        <dbReference type="EMBL" id="ELW67273.1"/>
    </source>
</evidence>
<reference evidence="5" key="2">
    <citation type="journal article" date="2013" name="Nat. Commun.">
        <title>Genome of the Chinese tree shrew.</title>
        <authorList>
            <person name="Fan Y."/>
            <person name="Huang Z.Y."/>
            <person name="Cao C.C."/>
            <person name="Chen C.S."/>
            <person name="Chen Y.X."/>
            <person name="Fan D.D."/>
            <person name="He J."/>
            <person name="Hou H.L."/>
            <person name="Hu L."/>
            <person name="Hu X.T."/>
            <person name="Jiang X.T."/>
            <person name="Lai R."/>
            <person name="Lang Y.S."/>
            <person name="Liang B."/>
            <person name="Liao S.G."/>
            <person name="Mu D."/>
            <person name="Ma Y.Y."/>
            <person name="Niu Y.Y."/>
            <person name="Sun X.Q."/>
            <person name="Xia J.Q."/>
            <person name="Xiao J."/>
            <person name="Xiong Z.Q."/>
            <person name="Xu L."/>
            <person name="Yang L."/>
            <person name="Zhang Y."/>
            <person name="Zhao W."/>
            <person name="Zhao X.D."/>
            <person name="Zheng Y.T."/>
            <person name="Zhou J.M."/>
            <person name="Zhu Y.B."/>
            <person name="Zhang G.J."/>
            <person name="Wang J."/>
            <person name="Yao Y.G."/>
        </authorList>
    </citation>
    <scope>NUCLEOTIDE SEQUENCE [LARGE SCALE GENOMIC DNA]</scope>
</reference>
<name>L9KX33_TUPCH</name>
<reference evidence="5" key="1">
    <citation type="submission" date="2012-07" db="EMBL/GenBank/DDBJ databases">
        <title>Genome of the Chinese tree shrew, a rising model animal genetically related to primates.</title>
        <authorList>
            <person name="Zhang G."/>
            <person name="Fan Y."/>
            <person name="Yao Y."/>
            <person name="Huang Z."/>
        </authorList>
    </citation>
    <scope>NUCLEOTIDE SEQUENCE [LARGE SCALE GENOMIC DNA]</scope>
</reference>
<organism evidence="4 5">
    <name type="scientific">Tupaia chinensis</name>
    <name type="common">Chinese tree shrew</name>
    <name type="synonym">Tupaia belangeri chinensis</name>
    <dbReference type="NCBI Taxonomy" id="246437"/>
    <lineage>
        <taxon>Eukaryota</taxon>
        <taxon>Metazoa</taxon>
        <taxon>Chordata</taxon>
        <taxon>Craniata</taxon>
        <taxon>Vertebrata</taxon>
        <taxon>Euteleostomi</taxon>
        <taxon>Mammalia</taxon>
        <taxon>Eutheria</taxon>
        <taxon>Euarchontoglires</taxon>
        <taxon>Scandentia</taxon>
        <taxon>Tupaiidae</taxon>
        <taxon>Tupaia</taxon>
    </lineage>
</organism>
<evidence type="ECO:0000256" key="1">
    <source>
        <dbReference type="ARBA" id="ARBA00007381"/>
    </source>
</evidence>
<keyword evidence="2" id="KW-0547">Nucleotide-binding</keyword>
<dbReference type="InterPro" id="IPR043129">
    <property type="entry name" value="ATPase_NBD"/>
</dbReference>
<comment type="similarity">
    <text evidence="1">Belongs to the heat shock protein 70 family.</text>
</comment>
<dbReference type="InterPro" id="IPR013126">
    <property type="entry name" value="Hsp_70_fam"/>
</dbReference>
<dbReference type="GO" id="GO:0140662">
    <property type="term" value="F:ATP-dependent protein folding chaperone"/>
    <property type="evidence" value="ECO:0007669"/>
    <property type="project" value="InterPro"/>
</dbReference>
<keyword evidence="5" id="KW-1185">Reference proteome</keyword>
<dbReference type="Proteomes" id="UP000011518">
    <property type="component" value="Unassembled WGS sequence"/>
</dbReference>
<dbReference type="SUPFAM" id="SSF53067">
    <property type="entry name" value="Actin-like ATPase domain"/>
    <property type="match status" value="2"/>
</dbReference>
<dbReference type="AlphaFoldDB" id="L9KX33"/>
<evidence type="ECO:0000256" key="2">
    <source>
        <dbReference type="ARBA" id="ARBA00022741"/>
    </source>
</evidence>
<dbReference type="PRINTS" id="PR00301">
    <property type="entry name" value="HEATSHOCK70"/>
</dbReference>
<sequence length="238" mass="26846">MNPTNTVFDAKCLIGYRFDDAVVQSDMKHWPFMVVNDADSPKIQVEYKGETKSFCPKEMSFMVLTEMKEISEAYHGKTVSNAVVTVSAYFNDSQSQTTKDAGTIAGLNVLSVNHEPTAAAIVYRLDRKIGAERNLIFYLEGGTFEVSILTIDDGIFEVRSTAGYTHLDGEDFDDHMVNHFITEFKHKHKKYISENKSAARHLRTACERAKHAVCSQKASIEINFLYEGINFYTSITRA</sequence>
<gene>
    <name evidence="4" type="ORF">TREES_T100016900</name>
</gene>
<protein>
    <submittedName>
        <fullName evidence="4">Heat shock cognate 71 kDa protein</fullName>
    </submittedName>
</protein>
<dbReference type="EMBL" id="KB320619">
    <property type="protein sequence ID" value="ELW67273.1"/>
    <property type="molecule type" value="Genomic_DNA"/>
</dbReference>
<accession>L9KX33</accession>
<dbReference type="STRING" id="246437.L9KX33"/>
<dbReference type="GO" id="GO:0005524">
    <property type="term" value="F:ATP binding"/>
    <property type="evidence" value="ECO:0007669"/>
    <property type="project" value="UniProtKB-KW"/>
</dbReference>